<proteinExistence type="inferred from homology"/>
<dbReference type="PANTHER" id="PTHR21646:SF24">
    <property type="entry name" value="UBIQUITIN CARBOXYL-TERMINAL HYDROLASE"/>
    <property type="match status" value="1"/>
</dbReference>
<keyword evidence="4" id="KW-0645">Protease</keyword>
<dbReference type="STRING" id="879819.A0A0J1ATP6"/>
<dbReference type="PROSITE" id="PS00973">
    <property type="entry name" value="USP_2"/>
    <property type="match status" value="1"/>
</dbReference>
<dbReference type="RefSeq" id="XP_018275195.1">
    <property type="nucleotide sequence ID" value="XM_018427045.1"/>
</dbReference>
<sequence>MNPPRDGDKAPSPALNLKRPPPSPSSSSSPKRAASEDPLSLSVDHPHPSALPSSPLAMDIDDTESTGWVDRTSQVSIADERCKDVQGTVMASGSPPFTPGSTYYLITKSFFQALTIYACSGEGSPPQPDFENLAQGAPAELWAPGRDGKATRQAFWQVRDGLEEDVDFMFTGVDGWDSLTALTRKSEPAFPRVCMPSGIVEVSPNIYRLHVVTETPSLPVPPAAPPAPILFTLPRSSTVVQLKEFLRTVLSDRMSPGAPLRVFSLDCAENPISLDVDVKDLADLGGKLLNGNTDTIETLGFANNDSLVVEIGNPRFAVEIDMATQKAINVGGPAPLFSKPAFFPGRGSSSDSSSSSTHHLSLANAKGPMMTRSQARGKSGGKGLVGLSNLGNTCFLASATQCLSNTHVLVDYFLTDVYKEELNPDNPLGMNGHVAEAFGDTVQNLWESPSFSSYAPRRLKGTCSRFAPQFAGYGQHDTQEFLAFLLDGLHEDLNRIKKKPYIEKPDWKAGGGERELAELGRECWDGYKKRNDSVIVDLFQGQLQSTLVCPDCHKESITMDPFMYLTVPLPISQTRTVKVIFFPNNTDKAPLNVHMLLPANASFAMLKDKLGRLTGAQASNIVGFDLFKNSIYAWWMDIDPMTTMTDNDIGVFHEVGAPVTATGKGVGTLPTDESVTVPVYTFAPDDHPRSSYQRPGQIPEQGSLEPFFITLSKAEAADPSAVREAIMRGYSRLVRPEKANDLWVLSNDPHAKVLLDDEETVADTRVDSSPASTHEATLAPPPDIPRSSSPMSVVSTSPSQPGRLVTRGDLFKVFVADASSSESSSTGFFTKKDPAVNMFYRASPSRASTSWSGLEKRARAKRPFFKRVSSGIFGSAANSEDESEDSTGSHPCVRKGEGIFVQWKQDDFDEFFERDRESLAKQLEVVIDPEIAKDKEKKKAGRAITLDDCLDEFSKQETLGQNDEWYCPVCKKHVQATKKLDIYKAPDILVICLKRFGSARNLRDKLDHLVQYPLEGLNLDERIVERRITQSLKLSDEEAKHFGIEHSTEPFIYDLYAVDNHFGGLGGGHYTAFCQNKIDKHWYNYDDSRVSKASPDAVKNNRAAYLLFYKRRTARRIGGISRLKAEEASRTATPMTSMPGSPNIAPSVPASAMASNMPSGSGTPNETSPVVSDDSSSDSDDDRALSGRAPRQPLVLSPAVKSAIGFGNVAWSRGTGVQHSFGQGPPTPDGSDDGDEFIEVAAPAPSAPSTSGESGLGGTYAVVPSQASESDAEMISMPRSPESAA</sequence>
<dbReference type="InterPro" id="IPR050185">
    <property type="entry name" value="Ub_carboxyl-term_hydrolase"/>
</dbReference>
<dbReference type="InterPro" id="IPR001394">
    <property type="entry name" value="Peptidase_C19_UCH"/>
</dbReference>
<feature type="compositionally biased region" description="Polar residues" evidence="8">
    <location>
        <begin position="1130"/>
        <end position="1140"/>
    </location>
</feature>
<evidence type="ECO:0000256" key="3">
    <source>
        <dbReference type="ARBA" id="ARBA00012759"/>
    </source>
</evidence>
<name>A0A0J1ATP6_9TREE</name>
<dbReference type="PANTHER" id="PTHR21646">
    <property type="entry name" value="UBIQUITIN CARBOXYL-TERMINAL HYDROLASE"/>
    <property type="match status" value="1"/>
</dbReference>
<evidence type="ECO:0000256" key="6">
    <source>
        <dbReference type="ARBA" id="ARBA00022801"/>
    </source>
</evidence>
<keyword evidence="7" id="KW-0788">Thiol protease</keyword>
<dbReference type="GO" id="GO:0004843">
    <property type="term" value="F:cysteine-type deubiquitinase activity"/>
    <property type="evidence" value="ECO:0007669"/>
    <property type="project" value="UniProtKB-EC"/>
</dbReference>
<dbReference type="OrthoDB" id="292964at2759"/>
<feature type="compositionally biased region" description="Polar residues" evidence="8">
    <location>
        <begin position="1153"/>
        <end position="1170"/>
    </location>
</feature>
<dbReference type="InterPro" id="IPR028889">
    <property type="entry name" value="USP"/>
</dbReference>
<dbReference type="GO" id="GO:0016579">
    <property type="term" value="P:protein deubiquitination"/>
    <property type="evidence" value="ECO:0007669"/>
    <property type="project" value="InterPro"/>
</dbReference>
<dbReference type="EC" id="3.4.19.12" evidence="3"/>
<dbReference type="Gene3D" id="3.90.70.10">
    <property type="entry name" value="Cysteine proteinases"/>
    <property type="match status" value="2"/>
</dbReference>
<dbReference type="GeneID" id="28987648"/>
<feature type="region of interest" description="Disordered" evidence="8">
    <location>
        <begin position="1121"/>
        <end position="1193"/>
    </location>
</feature>
<gene>
    <name evidence="10" type="ORF">CC85DRAFT_331387</name>
</gene>
<evidence type="ECO:0000256" key="2">
    <source>
        <dbReference type="ARBA" id="ARBA00009085"/>
    </source>
</evidence>
<feature type="compositionally biased region" description="Low complexity" evidence="8">
    <location>
        <begin position="787"/>
        <end position="799"/>
    </location>
</feature>
<feature type="region of interest" description="Disordered" evidence="8">
    <location>
        <begin position="762"/>
        <end position="801"/>
    </location>
</feature>
<organism evidence="10 11">
    <name type="scientific">Cutaneotrichosporon oleaginosum</name>
    <dbReference type="NCBI Taxonomy" id="879819"/>
    <lineage>
        <taxon>Eukaryota</taxon>
        <taxon>Fungi</taxon>
        <taxon>Dikarya</taxon>
        <taxon>Basidiomycota</taxon>
        <taxon>Agaricomycotina</taxon>
        <taxon>Tremellomycetes</taxon>
        <taxon>Trichosporonales</taxon>
        <taxon>Trichosporonaceae</taxon>
        <taxon>Cutaneotrichosporon</taxon>
    </lineage>
</organism>
<comment type="catalytic activity">
    <reaction evidence="1">
        <text>Thiol-dependent hydrolysis of ester, thioester, amide, peptide and isopeptide bonds formed by the C-terminal Gly of ubiquitin (a 76-residue protein attached to proteins as an intracellular targeting signal).</text>
        <dbReference type="EC" id="3.4.19.12"/>
    </reaction>
</comment>
<keyword evidence="6" id="KW-0378">Hydrolase</keyword>
<dbReference type="Pfam" id="PF00443">
    <property type="entry name" value="UCH"/>
    <property type="match status" value="1"/>
</dbReference>
<feature type="compositionally biased region" description="Low complexity" evidence="8">
    <location>
        <begin position="48"/>
        <end position="57"/>
    </location>
</feature>
<evidence type="ECO:0000256" key="1">
    <source>
        <dbReference type="ARBA" id="ARBA00000707"/>
    </source>
</evidence>
<dbReference type="InterPro" id="IPR018200">
    <property type="entry name" value="USP_CS"/>
</dbReference>
<reference evidence="10 11" key="1">
    <citation type="submission" date="2015-03" db="EMBL/GenBank/DDBJ databases">
        <title>Genomics and transcriptomics of the oil-accumulating basidiomycete yeast T. oleaginosus allow insights into substrate utilization and the diverse evolutionary trajectories of mating systems in fungi.</title>
        <authorList>
            <consortium name="DOE Joint Genome Institute"/>
            <person name="Kourist R."/>
            <person name="Kracht O."/>
            <person name="Bracharz F."/>
            <person name="Lipzen A."/>
            <person name="Nolan M."/>
            <person name="Ohm R."/>
            <person name="Grigoriev I."/>
            <person name="Sun S."/>
            <person name="Heitman J."/>
            <person name="Bruck T."/>
            <person name="Nowrousian M."/>
        </authorList>
    </citation>
    <scope>NUCLEOTIDE SEQUENCE [LARGE SCALE GENOMIC DNA]</scope>
    <source>
        <strain evidence="10 11">IBC0246</strain>
    </source>
</reference>
<evidence type="ECO:0000256" key="5">
    <source>
        <dbReference type="ARBA" id="ARBA00022786"/>
    </source>
</evidence>
<feature type="compositionally biased region" description="Low complexity" evidence="8">
    <location>
        <begin position="1241"/>
        <end position="1251"/>
    </location>
</feature>
<accession>A0A0J1ATP6</accession>
<evidence type="ECO:0000256" key="7">
    <source>
        <dbReference type="ARBA" id="ARBA00022807"/>
    </source>
</evidence>
<comment type="similarity">
    <text evidence="2">Belongs to the peptidase C19 family.</text>
</comment>
<evidence type="ECO:0000313" key="10">
    <source>
        <dbReference type="EMBL" id="KLT38704.1"/>
    </source>
</evidence>
<dbReference type="Proteomes" id="UP000053611">
    <property type="component" value="Unassembled WGS sequence"/>
</dbReference>
<dbReference type="GO" id="GO:0006508">
    <property type="term" value="P:proteolysis"/>
    <property type="evidence" value="ECO:0007669"/>
    <property type="project" value="UniProtKB-KW"/>
</dbReference>
<feature type="region of interest" description="Disordered" evidence="8">
    <location>
        <begin position="345"/>
        <end position="380"/>
    </location>
</feature>
<dbReference type="EMBL" id="KQ087288">
    <property type="protein sequence ID" value="KLT38704.1"/>
    <property type="molecule type" value="Genomic_DNA"/>
</dbReference>
<protein>
    <recommendedName>
        <fullName evidence="3">ubiquitinyl hydrolase 1</fullName>
        <ecNumber evidence="3">3.4.19.12</ecNumber>
    </recommendedName>
</protein>
<dbReference type="PROSITE" id="PS50235">
    <property type="entry name" value="USP_3"/>
    <property type="match status" value="1"/>
</dbReference>
<feature type="domain" description="USP" evidence="9">
    <location>
        <begin position="385"/>
        <end position="1112"/>
    </location>
</feature>
<feature type="region of interest" description="Disordered" evidence="8">
    <location>
        <begin position="1"/>
        <end position="61"/>
    </location>
</feature>
<evidence type="ECO:0000313" key="11">
    <source>
        <dbReference type="Proteomes" id="UP000053611"/>
    </source>
</evidence>
<dbReference type="InterPro" id="IPR038765">
    <property type="entry name" value="Papain-like_cys_pep_sf"/>
</dbReference>
<evidence type="ECO:0000259" key="9">
    <source>
        <dbReference type="PROSITE" id="PS50235"/>
    </source>
</evidence>
<dbReference type="SUPFAM" id="SSF54001">
    <property type="entry name" value="Cysteine proteinases"/>
    <property type="match status" value="1"/>
</dbReference>
<keyword evidence="11" id="KW-1185">Reference proteome</keyword>
<evidence type="ECO:0000256" key="8">
    <source>
        <dbReference type="SAM" id="MobiDB-lite"/>
    </source>
</evidence>
<evidence type="ECO:0000256" key="4">
    <source>
        <dbReference type="ARBA" id="ARBA00022670"/>
    </source>
</evidence>
<keyword evidence="5" id="KW-0833">Ubl conjugation pathway</keyword>
<feature type="region of interest" description="Disordered" evidence="8">
    <location>
        <begin position="1217"/>
        <end position="1285"/>
    </location>
</feature>
<dbReference type="CDD" id="cd02674">
    <property type="entry name" value="Peptidase_C19R"/>
    <property type="match status" value="1"/>
</dbReference>